<evidence type="ECO:0000313" key="1">
    <source>
        <dbReference type="EMBL" id="KAF5390905.1"/>
    </source>
</evidence>
<dbReference type="OrthoDB" id="9514740at2759"/>
<dbReference type="AlphaFoldDB" id="A0A8H5MDY7"/>
<sequence length="167" mass="18772">MSVDEFSSKHPDNQHCQRSSRLISLECSDPMYAQVERLLLKGWRHSDKATPEIRGVFKILSSDESLKAYTDYKSQVHAFNLLSRFKKGANEQLCFHGTRRLNAQYAVSSEAPMMSANAETYIRSKDSEMESIPLVALPRQMTTLQSDDQAAGTPIETCGFFSSIVSL</sequence>
<dbReference type="SUPFAM" id="SSF56399">
    <property type="entry name" value="ADP-ribosylation"/>
    <property type="match status" value="1"/>
</dbReference>
<comment type="caution">
    <text evidence="1">The sequence shown here is derived from an EMBL/GenBank/DDBJ whole genome shotgun (WGS) entry which is preliminary data.</text>
</comment>
<reference evidence="1 2" key="1">
    <citation type="journal article" date="2020" name="ISME J.">
        <title>Uncovering the hidden diversity of litter-decomposition mechanisms in mushroom-forming fungi.</title>
        <authorList>
            <person name="Floudas D."/>
            <person name="Bentzer J."/>
            <person name="Ahren D."/>
            <person name="Johansson T."/>
            <person name="Persson P."/>
            <person name="Tunlid A."/>
        </authorList>
    </citation>
    <scope>NUCLEOTIDE SEQUENCE [LARGE SCALE GENOMIC DNA]</scope>
    <source>
        <strain evidence="1 2">CBS 406.79</strain>
    </source>
</reference>
<dbReference type="Gene3D" id="3.90.228.10">
    <property type="match status" value="1"/>
</dbReference>
<keyword evidence="2" id="KW-1185">Reference proteome</keyword>
<accession>A0A8H5MDY7</accession>
<dbReference type="Proteomes" id="UP000518752">
    <property type="component" value="Unassembled WGS sequence"/>
</dbReference>
<protein>
    <submittedName>
        <fullName evidence="1">Uncharacterized protein</fullName>
    </submittedName>
</protein>
<name>A0A8H5MDY7_9AGAR</name>
<proteinExistence type="predicted"/>
<organism evidence="1 2">
    <name type="scientific">Collybiopsis confluens</name>
    <dbReference type="NCBI Taxonomy" id="2823264"/>
    <lineage>
        <taxon>Eukaryota</taxon>
        <taxon>Fungi</taxon>
        <taxon>Dikarya</taxon>
        <taxon>Basidiomycota</taxon>
        <taxon>Agaricomycotina</taxon>
        <taxon>Agaricomycetes</taxon>
        <taxon>Agaricomycetidae</taxon>
        <taxon>Agaricales</taxon>
        <taxon>Marasmiineae</taxon>
        <taxon>Omphalotaceae</taxon>
        <taxon>Collybiopsis</taxon>
    </lineage>
</organism>
<gene>
    <name evidence="1" type="ORF">D9757_004028</name>
</gene>
<dbReference type="EMBL" id="JAACJN010000012">
    <property type="protein sequence ID" value="KAF5390905.1"/>
    <property type="molecule type" value="Genomic_DNA"/>
</dbReference>
<evidence type="ECO:0000313" key="2">
    <source>
        <dbReference type="Proteomes" id="UP000518752"/>
    </source>
</evidence>